<proteinExistence type="predicted"/>
<dbReference type="Pfam" id="PF12844">
    <property type="entry name" value="HTH_19"/>
    <property type="match status" value="1"/>
</dbReference>
<reference evidence="4" key="1">
    <citation type="submission" date="2022-01" db="EMBL/GenBank/DDBJ databases">
        <title>Novel bile acid biosynthetic pathways are enriched in the microbiome of centenarians.</title>
        <authorList>
            <person name="Sato Y."/>
            <person name="Atarashi K."/>
            <person name="Plichta R.D."/>
            <person name="Arai Y."/>
            <person name="Sasajima S."/>
            <person name="Kearney M.S."/>
            <person name="Suda W."/>
            <person name="Takeshita K."/>
            <person name="Sasaki T."/>
            <person name="Okamoto S."/>
            <person name="Skelly N.A."/>
            <person name="Okamura Y."/>
            <person name="Vlamakis H."/>
            <person name="Li Y."/>
            <person name="Tanoue T."/>
            <person name="Takei H."/>
            <person name="Nittono H."/>
            <person name="Narushima S."/>
            <person name="Irie J."/>
            <person name="Itoh H."/>
            <person name="Moriya K."/>
            <person name="Sugiura Y."/>
            <person name="Suematsu M."/>
            <person name="Moritoki N."/>
            <person name="Shibata S."/>
            <person name="Littman R.D."/>
            <person name="Fischbach A.M."/>
            <person name="Uwamino Y."/>
            <person name="Inoue T."/>
            <person name="Honda A."/>
            <person name="Hattori M."/>
            <person name="Murai T."/>
            <person name="Xavier J.R."/>
            <person name="Hirose N."/>
            <person name="Honda K."/>
        </authorList>
    </citation>
    <scope>NUCLEOTIDE SEQUENCE</scope>
    <source>
        <strain evidence="4">CE91-St55</strain>
    </source>
</reference>
<accession>A0AA37NAQ3</accession>
<dbReference type="InterPro" id="IPR050807">
    <property type="entry name" value="TransReg_Diox_bact_type"/>
</dbReference>
<feature type="transmembrane region" description="Helical" evidence="2">
    <location>
        <begin position="284"/>
        <end position="307"/>
    </location>
</feature>
<comment type="caution">
    <text evidence="4">The sequence shown here is derived from an EMBL/GenBank/DDBJ whole genome shotgun (WGS) entry which is preliminary data.</text>
</comment>
<evidence type="ECO:0000256" key="1">
    <source>
        <dbReference type="ARBA" id="ARBA00023125"/>
    </source>
</evidence>
<sequence length="352" mass="39396">MELSIQERLKDLRVERGLTLEQLAEQTHLSKSALGSYEGDNFKDISHYALIELAKFYEVTVDYLLGRSQTKSHPNADLADLRLSDDMIELLKSGLVDNSLLCELAVHPDFPRLMADLEIYVNGVAIKQVQSANAIVDAVSATIVKQHNPGLSDPQLRQLIAAHIDDDSFCRYVIQQDINKIALDLREAHKDDFFSVPEDNPLEDFLQTVDEAANPDSDPEQAALAFICKRLKLNLKKLSEEEKKWLKKIAQKSDLLKNPNPQRGGSRRTANRNLIKECDCMKKMILGIVWQLMGFLGSIIILCSAAPYQWDYNGITGILGSLLGLDLIIPLIICIIFFICGAVVCFKAIGEK</sequence>
<keyword evidence="2" id="KW-0812">Transmembrane</keyword>
<dbReference type="EMBL" id="BQNJ01000001">
    <property type="protein sequence ID" value="GKG99138.1"/>
    <property type="molecule type" value="Genomic_DNA"/>
</dbReference>
<dbReference type="AlphaFoldDB" id="A0AA37NAQ3"/>
<dbReference type="GO" id="GO:0003677">
    <property type="term" value="F:DNA binding"/>
    <property type="evidence" value="ECO:0007669"/>
    <property type="project" value="UniProtKB-KW"/>
</dbReference>
<name>A0AA37NAQ3_9FIRM</name>
<dbReference type="SMART" id="SM00530">
    <property type="entry name" value="HTH_XRE"/>
    <property type="match status" value="1"/>
</dbReference>
<protein>
    <recommendedName>
        <fullName evidence="3">HTH cro/C1-type domain-containing protein</fullName>
    </recommendedName>
</protein>
<organism evidence="4 5">
    <name type="scientific">Hungatella hathewayi</name>
    <dbReference type="NCBI Taxonomy" id="154046"/>
    <lineage>
        <taxon>Bacteria</taxon>
        <taxon>Bacillati</taxon>
        <taxon>Bacillota</taxon>
        <taxon>Clostridia</taxon>
        <taxon>Lachnospirales</taxon>
        <taxon>Lachnospiraceae</taxon>
        <taxon>Hungatella</taxon>
    </lineage>
</organism>
<dbReference type="PROSITE" id="PS50943">
    <property type="entry name" value="HTH_CROC1"/>
    <property type="match status" value="1"/>
</dbReference>
<feature type="transmembrane region" description="Helical" evidence="2">
    <location>
        <begin position="327"/>
        <end position="349"/>
    </location>
</feature>
<dbReference type="SUPFAM" id="SSF47413">
    <property type="entry name" value="lambda repressor-like DNA-binding domains"/>
    <property type="match status" value="1"/>
</dbReference>
<keyword evidence="2" id="KW-0472">Membrane</keyword>
<evidence type="ECO:0000259" key="3">
    <source>
        <dbReference type="PROSITE" id="PS50943"/>
    </source>
</evidence>
<dbReference type="Gene3D" id="1.10.260.40">
    <property type="entry name" value="lambda repressor-like DNA-binding domains"/>
    <property type="match status" value="1"/>
</dbReference>
<dbReference type="GO" id="GO:0005829">
    <property type="term" value="C:cytosol"/>
    <property type="evidence" value="ECO:0007669"/>
    <property type="project" value="TreeGrafter"/>
</dbReference>
<dbReference type="GO" id="GO:0003700">
    <property type="term" value="F:DNA-binding transcription factor activity"/>
    <property type="evidence" value="ECO:0007669"/>
    <property type="project" value="TreeGrafter"/>
</dbReference>
<dbReference type="PANTHER" id="PTHR46797">
    <property type="entry name" value="HTH-TYPE TRANSCRIPTIONAL REGULATOR"/>
    <property type="match status" value="1"/>
</dbReference>
<dbReference type="CDD" id="cd00093">
    <property type="entry name" value="HTH_XRE"/>
    <property type="match status" value="1"/>
</dbReference>
<keyword evidence="1" id="KW-0238">DNA-binding</keyword>
<feature type="domain" description="HTH cro/C1-type" evidence="3">
    <location>
        <begin position="9"/>
        <end position="64"/>
    </location>
</feature>
<evidence type="ECO:0000256" key="2">
    <source>
        <dbReference type="SAM" id="Phobius"/>
    </source>
</evidence>
<dbReference type="InterPro" id="IPR010982">
    <property type="entry name" value="Lambda_DNA-bd_dom_sf"/>
</dbReference>
<dbReference type="PANTHER" id="PTHR46797:SF1">
    <property type="entry name" value="METHYLPHOSPHONATE SYNTHASE"/>
    <property type="match status" value="1"/>
</dbReference>
<evidence type="ECO:0000313" key="5">
    <source>
        <dbReference type="Proteomes" id="UP001055091"/>
    </source>
</evidence>
<gene>
    <name evidence="4" type="ORF">CE91St55_11200</name>
</gene>
<keyword evidence="2" id="KW-1133">Transmembrane helix</keyword>
<dbReference type="Proteomes" id="UP001055091">
    <property type="component" value="Unassembled WGS sequence"/>
</dbReference>
<dbReference type="InterPro" id="IPR001387">
    <property type="entry name" value="Cro/C1-type_HTH"/>
</dbReference>
<evidence type="ECO:0000313" key="4">
    <source>
        <dbReference type="EMBL" id="GKG99138.1"/>
    </source>
</evidence>